<keyword evidence="1" id="KW-0472">Membrane</keyword>
<dbReference type="RefSeq" id="WP_171388289.1">
    <property type="nucleotide sequence ID" value="NZ_JAKRRY010000033.1"/>
</dbReference>
<feature type="transmembrane region" description="Helical" evidence="1">
    <location>
        <begin position="35"/>
        <end position="55"/>
    </location>
</feature>
<organism evidence="2 3">
    <name type="scientific">Vibrio qingdaonensis</name>
    <dbReference type="NCBI Taxonomy" id="2829491"/>
    <lineage>
        <taxon>Bacteria</taxon>
        <taxon>Pseudomonadati</taxon>
        <taxon>Pseudomonadota</taxon>
        <taxon>Gammaproteobacteria</taxon>
        <taxon>Vibrionales</taxon>
        <taxon>Vibrionaceae</taxon>
        <taxon>Vibrio</taxon>
    </lineage>
</organism>
<reference evidence="2" key="1">
    <citation type="submission" date="2022-02" db="EMBL/GenBank/DDBJ databases">
        <title>Vibrio sp. nov, a new bacterium isolated from seawater.</title>
        <authorList>
            <person name="Yuan Y."/>
        </authorList>
    </citation>
    <scope>NUCLEOTIDE SEQUENCE</scope>
    <source>
        <strain evidence="2">ZSDZ65</strain>
    </source>
</reference>
<proteinExistence type="predicted"/>
<comment type="caution">
    <text evidence="2">The sequence shown here is derived from an EMBL/GenBank/DDBJ whole genome shotgun (WGS) entry which is preliminary data.</text>
</comment>
<evidence type="ECO:0000313" key="2">
    <source>
        <dbReference type="EMBL" id="MCW8348222.1"/>
    </source>
</evidence>
<dbReference type="Proteomes" id="UP001155587">
    <property type="component" value="Unassembled WGS sequence"/>
</dbReference>
<evidence type="ECO:0000256" key="1">
    <source>
        <dbReference type="SAM" id="Phobius"/>
    </source>
</evidence>
<feature type="transmembrane region" description="Helical" evidence="1">
    <location>
        <begin position="12"/>
        <end position="29"/>
    </location>
</feature>
<protein>
    <submittedName>
        <fullName evidence="2">Uncharacterized protein</fullName>
    </submittedName>
</protein>
<gene>
    <name evidence="2" type="ORF">MD535_19745</name>
</gene>
<keyword evidence="3" id="KW-1185">Reference proteome</keyword>
<keyword evidence="1" id="KW-1133">Transmembrane helix</keyword>
<sequence>MNGKNIRIVMRWIHIALALFVGAAFYSPLGSYEAYITATLWGLIPALALTGIGMWKQSLVMKVLKPISKKAHQ</sequence>
<evidence type="ECO:0000313" key="3">
    <source>
        <dbReference type="Proteomes" id="UP001155587"/>
    </source>
</evidence>
<keyword evidence="1" id="KW-0812">Transmembrane</keyword>
<dbReference type="EMBL" id="JAKRRY010000033">
    <property type="protein sequence ID" value="MCW8348222.1"/>
    <property type="molecule type" value="Genomic_DNA"/>
</dbReference>
<accession>A0A9X3CRG8</accession>
<dbReference type="AlphaFoldDB" id="A0A9X3CRG8"/>
<name>A0A9X3CRG8_9VIBR</name>